<dbReference type="InterPro" id="IPR001647">
    <property type="entry name" value="HTH_TetR"/>
</dbReference>
<name>A0A1E3AFJ4_9FIRM</name>
<evidence type="ECO:0000259" key="3">
    <source>
        <dbReference type="PROSITE" id="PS50977"/>
    </source>
</evidence>
<dbReference type="PRINTS" id="PR00455">
    <property type="entry name" value="HTHTETR"/>
</dbReference>
<feature type="domain" description="HTH tetR-type" evidence="3">
    <location>
        <begin position="6"/>
        <end position="66"/>
    </location>
</feature>
<dbReference type="Gene3D" id="1.10.357.10">
    <property type="entry name" value="Tetracycline Repressor, domain 2"/>
    <property type="match status" value="1"/>
</dbReference>
<dbReference type="Proteomes" id="UP000094067">
    <property type="component" value="Unassembled WGS sequence"/>
</dbReference>
<dbReference type="PATRIC" id="fig|1432052.4.peg.3803"/>
<dbReference type="EMBL" id="MCGH01000002">
    <property type="protein sequence ID" value="ODM07524.1"/>
    <property type="molecule type" value="Genomic_DNA"/>
</dbReference>
<keyword evidence="1 2" id="KW-0238">DNA-binding</keyword>
<dbReference type="PANTHER" id="PTHR43479:SF11">
    <property type="entry name" value="ACREF_ENVCD OPERON REPRESSOR-RELATED"/>
    <property type="match status" value="1"/>
</dbReference>
<evidence type="ECO:0000313" key="4">
    <source>
        <dbReference type="EMBL" id="ODM07524.1"/>
    </source>
</evidence>
<dbReference type="PROSITE" id="PS50977">
    <property type="entry name" value="HTH_TETR_2"/>
    <property type="match status" value="1"/>
</dbReference>
<evidence type="ECO:0000256" key="2">
    <source>
        <dbReference type="PROSITE-ProRule" id="PRU00335"/>
    </source>
</evidence>
<organism evidence="4 5">
    <name type="scientific">Eisenbergiella tayi</name>
    <dbReference type="NCBI Taxonomy" id="1432052"/>
    <lineage>
        <taxon>Bacteria</taxon>
        <taxon>Bacillati</taxon>
        <taxon>Bacillota</taxon>
        <taxon>Clostridia</taxon>
        <taxon>Lachnospirales</taxon>
        <taxon>Lachnospiraceae</taxon>
        <taxon>Eisenbergiella</taxon>
    </lineage>
</organism>
<sequence length="182" mass="20962">MRRKDDTLRDTLLEYARELADSEGLEAVNIRSIAGKAGVAAGTVYNYFAGKDEILLALTEEYWKKTLSEMKDEVTAESFCGQLEQIYCFLRKTIDSSAGRLMHSLGNVEDTGLVKMESMKAVLEKSIVRMLEEDRKVRSDIWDEDFTKEQYARFVMMNMTMLLKAGTQEFSFFLEIVKRTIY</sequence>
<feature type="DNA-binding region" description="H-T-H motif" evidence="2">
    <location>
        <begin position="29"/>
        <end position="48"/>
    </location>
</feature>
<proteinExistence type="predicted"/>
<gene>
    <name evidence="4" type="primary">betI_2</name>
    <name evidence="4" type="ORF">BEI61_03414</name>
</gene>
<dbReference type="SUPFAM" id="SSF46689">
    <property type="entry name" value="Homeodomain-like"/>
    <property type="match status" value="1"/>
</dbReference>
<protein>
    <submittedName>
        <fullName evidence="4">HTH-type transcriptional regulator BetI</fullName>
    </submittedName>
</protein>
<dbReference type="RefSeq" id="WP_069153512.1">
    <property type="nucleotide sequence ID" value="NZ_MCGH01000002.1"/>
</dbReference>
<comment type="caution">
    <text evidence="4">The sequence shown here is derived from an EMBL/GenBank/DDBJ whole genome shotgun (WGS) entry which is preliminary data.</text>
</comment>
<evidence type="ECO:0000313" key="5">
    <source>
        <dbReference type="Proteomes" id="UP000094067"/>
    </source>
</evidence>
<dbReference type="Pfam" id="PF00440">
    <property type="entry name" value="TetR_N"/>
    <property type="match status" value="1"/>
</dbReference>
<dbReference type="InterPro" id="IPR050624">
    <property type="entry name" value="HTH-type_Tx_Regulator"/>
</dbReference>
<dbReference type="GO" id="GO:0003677">
    <property type="term" value="F:DNA binding"/>
    <property type="evidence" value="ECO:0007669"/>
    <property type="project" value="UniProtKB-UniRule"/>
</dbReference>
<dbReference type="InterPro" id="IPR009057">
    <property type="entry name" value="Homeodomain-like_sf"/>
</dbReference>
<dbReference type="AlphaFoldDB" id="A0A1E3AFJ4"/>
<reference evidence="4 5" key="1">
    <citation type="submission" date="2016-07" db="EMBL/GenBank/DDBJ databases">
        <title>Characterization of isolates of Eisenbergiella tayi derived from blood cultures, using whole genome sequencing.</title>
        <authorList>
            <person name="Burdz T."/>
            <person name="Wiebe D."/>
            <person name="Huynh C."/>
            <person name="Bernard K."/>
        </authorList>
    </citation>
    <scope>NUCLEOTIDE SEQUENCE [LARGE SCALE GENOMIC DNA]</scope>
    <source>
        <strain evidence="4 5">NML 110608</strain>
    </source>
</reference>
<dbReference type="PANTHER" id="PTHR43479">
    <property type="entry name" value="ACREF/ENVCD OPERON REPRESSOR-RELATED"/>
    <property type="match status" value="1"/>
</dbReference>
<accession>A0A1E3AFJ4</accession>
<evidence type="ECO:0000256" key="1">
    <source>
        <dbReference type="ARBA" id="ARBA00023125"/>
    </source>
</evidence>